<dbReference type="EMBL" id="CAJVQB010001900">
    <property type="protein sequence ID" value="CAG8555022.1"/>
    <property type="molecule type" value="Genomic_DNA"/>
</dbReference>
<proteinExistence type="predicted"/>
<sequence>MIDGEQGRILASLLEKPFNHVVADKLLENQNNTRVLTCNPEKEFFQKQFRRRCFDSDALGEEWVQVYAQLEKVQKK</sequence>
<accession>A0ABN7UBC4</accession>
<feature type="non-terminal residue" evidence="1">
    <location>
        <position position="76"/>
    </location>
</feature>
<evidence type="ECO:0000313" key="1">
    <source>
        <dbReference type="EMBL" id="CAG8555022.1"/>
    </source>
</evidence>
<evidence type="ECO:0000313" key="2">
    <source>
        <dbReference type="Proteomes" id="UP000789901"/>
    </source>
</evidence>
<protein>
    <submittedName>
        <fullName evidence="1">21002_t:CDS:1</fullName>
    </submittedName>
</protein>
<organism evidence="1 2">
    <name type="scientific">Gigaspora margarita</name>
    <dbReference type="NCBI Taxonomy" id="4874"/>
    <lineage>
        <taxon>Eukaryota</taxon>
        <taxon>Fungi</taxon>
        <taxon>Fungi incertae sedis</taxon>
        <taxon>Mucoromycota</taxon>
        <taxon>Glomeromycotina</taxon>
        <taxon>Glomeromycetes</taxon>
        <taxon>Diversisporales</taxon>
        <taxon>Gigasporaceae</taxon>
        <taxon>Gigaspora</taxon>
    </lineage>
</organism>
<comment type="caution">
    <text evidence="1">The sequence shown here is derived from an EMBL/GenBank/DDBJ whole genome shotgun (WGS) entry which is preliminary data.</text>
</comment>
<gene>
    <name evidence="1" type="ORF">GMARGA_LOCUS4740</name>
</gene>
<reference evidence="1 2" key="1">
    <citation type="submission" date="2021-06" db="EMBL/GenBank/DDBJ databases">
        <authorList>
            <person name="Kallberg Y."/>
            <person name="Tangrot J."/>
            <person name="Rosling A."/>
        </authorList>
    </citation>
    <scope>NUCLEOTIDE SEQUENCE [LARGE SCALE GENOMIC DNA]</scope>
    <source>
        <strain evidence="1 2">120-4 pot B 10/14</strain>
    </source>
</reference>
<name>A0ABN7UBC4_GIGMA</name>
<dbReference type="Proteomes" id="UP000789901">
    <property type="component" value="Unassembled WGS sequence"/>
</dbReference>
<keyword evidence="2" id="KW-1185">Reference proteome</keyword>